<feature type="compositionally biased region" description="Low complexity" evidence="5">
    <location>
        <begin position="431"/>
        <end position="441"/>
    </location>
</feature>
<dbReference type="PROSITE" id="PS50188">
    <property type="entry name" value="B302_SPRY"/>
    <property type="match status" value="1"/>
</dbReference>
<evidence type="ECO:0000313" key="8">
    <source>
        <dbReference type="EMBL" id="EDK38290.2"/>
    </source>
</evidence>
<reference evidence="8 9" key="1">
    <citation type="journal article" date="2009" name="Nature">
        <title>Evolution of pathogenicity and sexual reproduction in eight Candida genomes.</title>
        <authorList>
            <person name="Butler G."/>
            <person name="Rasmussen M.D."/>
            <person name="Lin M.F."/>
            <person name="Santos M.A."/>
            <person name="Sakthikumar S."/>
            <person name="Munro C.A."/>
            <person name="Rheinbay E."/>
            <person name="Grabherr M."/>
            <person name="Forche A."/>
            <person name="Reedy J.L."/>
            <person name="Agrafioti I."/>
            <person name="Arnaud M.B."/>
            <person name="Bates S."/>
            <person name="Brown A.J."/>
            <person name="Brunke S."/>
            <person name="Costanzo M.C."/>
            <person name="Fitzpatrick D.A."/>
            <person name="de Groot P.W."/>
            <person name="Harris D."/>
            <person name="Hoyer L.L."/>
            <person name="Hube B."/>
            <person name="Klis F.M."/>
            <person name="Kodira C."/>
            <person name="Lennard N."/>
            <person name="Logue M.E."/>
            <person name="Martin R."/>
            <person name="Neiman A.M."/>
            <person name="Nikolaou E."/>
            <person name="Quail M.A."/>
            <person name="Quinn J."/>
            <person name="Santos M.C."/>
            <person name="Schmitzberger F.F."/>
            <person name="Sherlock G."/>
            <person name="Shah P."/>
            <person name="Silverstein K.A."/>
            <person name="Skrzypek M.S."/>
            <person name="Soll D."/>
            <person name="Staggs R."/>
            <person name="Stansfield I."/>
            <person name="Stumpf M.P."/>
            <person name="Sudbery P.E."/>
            <person name="Srikantha T."/>
            <person name="Zeng Q."/>
            <person name="Berman J."/>
            <person name="Berriman M."/>
            <person name="Heitman J."/>
            <person name="Gow N.A."/>
            <person name="Lorenz M.C."/>
            <person name="Birren B.W."/>
            <person name="Kellis M."/>
            <person name="Cuomo C.A."/>
        </authorList>
    </citation>
    <scope>NUCLEOTIDE SEQUENCE [LARGE SCALE GENOMIC DNA]</scope>
    <source>
        <strain evidence="9">ATCC 6260 / CBS 566 / DSM 6381 / JCM 1539 / NBRC 10279 / NRRL Y-324</strain>
    </source>
</reference>
<dbReference type="GeneID" id="5126782"/>
<organism evidence="8 9">
    <name type="scientific">Meyerozyma guilliermondii (strain ATCC 6260 / CBS 566 / DSM 6381 / JCM 1539 / NBRC 10279 / NRRL Y-324)</name>
    <name type="common">Yeast</name>
    <name type="synonym">Candida guilliermondii</name>
    <dbReference type="NCBI Taxonomy" id="294746"/>
    <lineage>
        <taxon>Eukaryota</taxon>
        <taxon>Fungi</taxon>
        <taxon>Dikarya</taxon>
        <taxon>Ascomycota</taxon>
        <taxon>Saccharomycotina</taxon>
        <taxon>Pichiomycetes</taxon>
        <taxon>Debaryomycetaceae</taxon>
        <taxon>Meyerozyma</taxon>
    </lineage>
</organism>
<feature type="transmembrane region" description="Helical" evidence="6">
    <location>
        <begin position="36"/>
        <end position="61"/>
    </location>
</feature>
<evidence type="ECO:0000256" key="4">
    <source>
        <dbReference type="ARBA" id="ARBA00023136"/>
    </source>
</evidence>
<dbReference type="GO" id="GO:0016020">
    <property type="term" value="C:membrane"/>
    <property type="evidence" value="ECO:0007669"/>
    <property type="project" value="UniProtKB-SubCell"/>
</dbReference>
<dbReference type="HOGENOM" id="CLU_016552_4_0_1"/>
<dbReference type="Gene3D" id="2.60.120.920">
    <property type="match status" value="1"/>
</dbReference>
<dbReference type="STRING" id="294746.A5DGI7"/>
<dbReference type="VEuPathDB" id="FungiDB:PGUG_02388"/>
<feature type="region of interest" description="Disordered" evidence="5">
    <location>
        <begin position="1"/>
        <end position="26"/>
    </location>
</feature>
<dbReference type="OMA" id="NKYELNF"/>
<gene>
    <name evidence="8" type="ORF">PGUG_02388</name>
</gene>
<dbReference type="SUPFAM" id="SSF49899">
    <property type="entry name" value="Concanavalin A-like lectins/glucanases"/>
    <property type="match status" value="1"/>
</dbReference>
<evidence type="ECO:0000259" key="7">
    <source>
        <dbReference type="PROSITE" id="PS50188"/>
    </source>
</evidence>
<feature type="compositionally biased region" description="Basic and acidic residues" evidence="5">
    <location>
        <begin position="452"/>
        <end position="464"/>
    </location>
</feature>
<dbReference type="InterPro" id="IPR013320">
    <property type="entry name" value="ConA-like_dom_sf"/>
</dbReference>
<keyword evidence="2 6" id="KW-0812">Transmembrane</keyword>
<comment type="subcellular location">
    <subcellularLocation>
        <location evidence="1">Membrane</location>
        <topology evidence="1">Single-pass membrane protein</topology>
    </subcellularLocation>
</comment>
<proteinExistence type="predicted"/>
<feature type="region of interest" description="Disordered" evidence="5">
    <location>
        <begin position="339"/>
        <end position="362"/>
    </location>
</feature>
<protein>
    <recommendedName>
        <fullName evidence="7">B30.2/SPRY domain-containing protein</fullName>
    </recommendedName>
</protein>
<evidence type="ECO:0000313" key="9">
    <source>
        <dbReference type="Proteomes" id="UP000001997"/>
    </source>
</evidence>
<dbReference type="InterPro" id="IPR003877">
    <property type="entry name" value="SPRY_dom"/>
</dbReference>
<dbReference type="GO" id="GO:1990756">
    <property type="term" value="F:ubiquitin-like ligase-substrate adaptor activity"/>
    <property type="evidence" value="ECO:0007669"/>
    <property type="project" value="EnsemblFungi"/>
</dbReference>
<evidence type="ECO:0000256" key="6">
    <source>
        <dbReference type="SAM" id="Phobius"/>
    </source>
</evidence>
<dbReference type="FunCoup" id="A5DGI7">
    <property type="interactions" value="48"/>
</dbReference>
<dbReference type="InterPro" id="IPR035780">
    <property type="entry name" value="SPRY_Ssh4-like"/>
</dbReference>
<dbReference type="RefSeq" id="XP_001484659.2">
    <property type="nucleotide sequence ID" value="XM_001484609.1"/>
</dbReference>
<evidence type="ECO:0000256" key="2">
    <source>
        <dbReference type="ARBA" id="ARBA00022692"/>
    </source>
</evidence>
<dbReference type="EMBL" id="CH408157">
    <property type="protein sequence ID" value="EDK38290.2"/>
    <property type="molecule type" value="Genomic_DNA"/>
</dbReference>
<sequence>MNLLAAPSGPPDFFQPDPDDGNHFSGDRGDQTLDKIMFVTFFSFLGVAALMVILRVAVYLVRNRQRLSEDELMREEENQAYLELGSEEQELYFQSKEYLLTNPYLRGELALSQNLAIQERGIKAWEFIKDPMLTNNDVIVVNKTELNFLKDFECSVSTNLPMPQKNDVYYFECKMYHLPEDGITVSVGLGIKPYPWFRLPGRHSYTVSYDSDGHRRHAQPFPFTGTAPPFPQFAEGDVIGVGYRVRSGTVFFTRNGKKVSESKIGGHIRNFKIPDKGHLYPIIGANNMCSVHVNLGQMGFVFIEGNVKKWGFAPLEGNGPAPPAYNKFNADILLERSEIDESDISDRESDFPPDFWEVNDNDQDKYSYNAYGEVNSTDERITLDSIRNEHEDNETEEVDPPSPPPSYSDGNEVEANSPREEPETGAEATQEIAESTEAGETTEAREEDETTEHETEATEDHTEAENESEVTAEHSEGAETSDTHTSTSPNH</sequence>
<evidence type="ECO:0000256" key="3">
    <source>
        <dbReference type="ARBA" id="ARBA00022989"/>
    </source>
</evidence>
<dbReference type="AlphaFoldDB" id="A5DGI7"/>
<keyword evidence="4 6" id="KW-0472">Membrane</keyword>
<dbReference type="OrthoDB" id="258495at2759"/>
<dbReference type="SMART" id="SM00449">
    <property type="entry name" value="SPRY"/>
    <property type="match status" value="1"/>
</dbReference>
<feature type="region of interest" description="Disordered" evidence="5">
    <location>
        <begin position="390"/>
        <end position="491"/>
    </location>
</feature>
<dbReference type="CDD" id="cd12910">
    <property type="entry name" value="SPRY_SSH4_like"/>
    <property type="match status" value="1"/>
</dbReference>
<dbReference type="GO" id="GO:0005768">
    <property type="term" value="C:endosome"/>
    <property type="evidence" value="ECO:0007669"/>
    <property type="project" value="EnsemblFungi"/>
</dbReference>
<dbReference type="PANTHER" id="PTHR12864">
    <property type="entry name" value="RAN BINDING PROTEIN 9-RELATED"/>
    <property type="match status" value="1"/>
</dbReference>
<dbReference type="InParanoid" id="A5DGI7"/>
<name>A5DGI7_PICGU</name>
<dbReference type="InterPro" id="IPR050618">
    <property type="entry name" value="Ubq-SigPath_Reg"/>
</dbReference>
<feature type="compositionally biased region" description="Basic and acidic residues" evidence="5">
    <location>
        <begin position="339"/>
        <end position="350"/>
    </location>
</feature>
<keyword evidence="3 6" id="KW-1133">Transmembrane helix</keyword>
<keyword evidence="9" id="KW-1185">Reference proteome</keyword>
<feature type="domain" description="B30.2/SPRY" evidence="7">
    <location>
        <begin position="107"/>
        <end position="300"/>
    </location>
</feature>
<dbReference type="KEGG" id="pgu:PGUG_02388"/>
<dbReference type="InterPro" id="IPR001870">
    <property type="entry name" value="B30.2/SPRY"/>
</dbReference>
<evidence type="ECO:0000256" key="5">
    <source>
        <dbReference type="SAM" id="MobiDB-lite"/>
    </source>
</evidence>
<dbReference type="InterPro" id="IPR043136">
    <property type="entry name" value="B30.2/SPRY_sf"/>
</dbReference>
<dbReference type="eggNOG" id="KOG1477">
    <property type="taxonomic scope" value="Eukaryota"/>
</dbReference>
<dbReference type="GO" id="GO:0043328">
    <property type="term" value="P:protein transport to vacuole involved in ubiquitin-dependent protein catabolic process via the multivesicular body sorting pathway"/>
    <property type="evidence" value="ECO:0007669"/>
    <property type="project" value="EnsemblFungi"/>
</dbReference>
<accession>A5DGI7</accession>
<feature type="compositionally biased region" description="Polar residues" evidence="5">
    <location>
        <begin position="478"/>
        <end position="491"/>
    </location>
</feature>
<dbReference type="Pfam" id="PF00622">
    <property type="entry name" value="SPRY"/>
    <property type="match status" value="1"/>
</dbReference>
<dbReference type="Proteomes" id="UP000001997">
    <property type="component" value="Unassembled WGS sequence"/>
</dbReference>
<evidence type="ECO:0000256" key="1">
    <source>
        <dbReference type="ARBA" id="ARBA00004167"/>
    </source>
</evidence>